<keyword evidence="2" id="KW-1133">Transmembrane helix</keyword>
<organism evidence="3 4">
    <name type="scientific">Nepenthes gracilis</name>
    <name type="common">Slender pitcher plant</name>
    <dbReference type="NCBI Taxonomy" id="150966"/>
    <lineage>
        <taxon>Eukaryota</taxon>
        <taxon>Viridiplantae</taxon>
        <taxon>Streptophyta</taxon>
        <taxon>Embryophyta</taxon>
        <taxon>Tracheophyta</taxon>
        <taxon>Spermatophyta</taxon>
        <taxon>Magnoliopsida</taxon>
        <taxon>eudicotyledons</taxon>
        <taxon>Gunneridae</taxon>
        <taxon>Pentapetalae</taxon>
        <taxon>Caryophyllales</taxon>
        <taxon>Nepenthaceae</taxon>
        <taxon>Nepenthes</taxon>
    </lineage>
</organism>
<reference evidence="3" key="1">
    <citation type="submission" date="2023-05" db="EMBL/GenBank/DDBJ databases">
        <title>Nepenthes gracilis genome sequencing.</title>
        <authorList>
            <person name="Fukushima K."/>
        </authorList>
    </citation>
    <scope>NUCLEOTIDE SEQUENCE</scope>
    <source>
        <strain evidence="3">SING2019-196</strain>
    </source>
</reference>
<comment type="caution">
    <text evidence="3">The sequence shown here is derived from an EMBL/GenBank/DDBJ whole genome shotgun (WGS) entry which is preliminary data.</text>
</comment>
<evidence type="ECO:0000256" key="2">
    <source>
        <dbReference type="SAM" id="Phobius"/>
    </source>
</evidence>
<evidence type="ECO:0000313" key="3">
    <source>
        <dbReference type="EMBL" id="GMH12271.1"/>
    </source>
</evidence>
<evidence type="ECO:0000256" key="1">
    <source>
        <dbReference type="ARBA" id="ARBA00009045"/>
    </source>
</evidence>
<gene>
    <name evidence="3" type="ORF">Nepgr_014112</name>
</gene>
<protein>
    <recommendedName>
        <fullName evidence="5">Rhomboid-like protein</fullName>
    </recommendedName>
</protein>
<dbReference type="Proteomes" id="UP001279734">
    <property type="component" value="Unassembled WGS sequence"/>
</dbReference>
<accession>A0AAD3XPZ9</accession>
<keyword evidence="2" id="KW-0472">Membrane</keyword>
<evidence type="ECO:0008006" key="5">
    <source>
        <dbReference type="Google" id="ProtNLM"/>
    </source>
</evidence>
<dbReference type="PANTHER" id="PTHR22936:SF77">
    <property type="entry name" value="RHOMBOID-LIKE PROTEIN 1"/>
    <property type="match status" value="1"/>
</dbReference>
<comment type="similarity">
    <text evidence="1">Belongs to the peptidase S54 family.</text>
</comment>
<name>A0AAD3XPZ9_NEPGR</name>
<keyword evidence="4" id="KW-1185">Reference proteome</keyword>
<dbReference type="InterPro" id="IPR002610">
    <property type="entry name" value="Peptidase_S54_rhomboid-like"/>
</dbReference>
<sequence>MHRRTLSSEKEFTLFNPWFPWLVPSFVVANVALFVITMYVDNCPKNSLSCFAGFSVRLFFQPVKENPLHGPSSTTTDWFVIHHLWRRALRTHYKLDNICQEVGSIVDSCADHHFKFGCGNPSVR</sequence>
<proteinExistence type="inferred from homology"/>
<dbReference type="EMBL" id="BSYO01000011">
    <property type="protein sequence ID" value="GMH12271.1"/>
    <property type="molecule type" value="Genomic_DNA"/>
</dbReference>
<dbReference type="PANTHER" id="PTHR22936">
    <property type="entry name" value="RHOMBOID-RELATED"/>
    <property type="match status" value="1"/>
</dbReference>
<dbReference type="GO" id="GO:0006508">
    <property type="term" value="P:proteolysis"/>
    <property type="evidence" value="ECO:0007669"/>
    <property type="project" value="InterPro"/>
</dbReference>
<feature type="transmembrane region" description="Helical" evidence="2">
    <location>
        <begin position="21"/>
        <end position="40"/>
    </location>
</feature>
<keyword evidence="2" id="KW-0812">Transmembrane</keyword>
<evidence type="ECO:0000313" key="4">
    <source>
        <dbReference type="Proteomes" id="UP001279734"/>
    </source>
</evidence>
<dbReference type="GO" id="GO:0016020">
    <property type="term" value="C:membrane"/>
    <property type="evidence" value="ECO:0007669"/>
    <property type="project" value="InterPro"/>
</dbReference>
<dbReference type="AlphaFoldDB" id="A0AAD3XPZ9"/>